<dbReference type="PANTHER" id="PTHR30217:SF6">
    <property type="entry name" value="TRNA HYDROXYLATION PROTEIN P"/>
    <property type="match status" value="1"/>
</dbReference>
<feature type="region of interest" description="Disordered" evidence="4">
    <location>
        <begin position="1"/>
        <end position="25"/>
    </location>
</feature>
<keyword evidence="1 6" id="KW-0645">Protease</keyword>
<organism evidence="6 7">
    <name type="scientific">Methylobacter tundripaludum</name>
    <dbReference type="NCBI Taxonomy" id="173365"/>
    <lineage>
        <taxon>Bacteria</taxon>
        <taxon>Pseudomonadati</taxon>
        <taxon>Pseudomonadota</taxon>
        <taxon>Gammaproteobacteria</taxon>
        <taxon>Methylococcales</taxon>
        <taxon>Methylococcaceae</taxon>
        <taxon>Methylobacter</taxon>
    </lineage>
</organism>
<dbReference type="EMBL" id="PTIY01000018">
    <property type="protein sequence ID" value="PPK66008.1"/>
    <property type="molecule type" value="Genomic_DNA"/>
</dbReference>
<dbReference type="Pfam" id="PF01136">
    <property type="entry name" value="Peptidase_U32"/>
    <property type="match status" value="1"/>
</dbReference>
<dbReference type="GO" id="GO:0006508">
    <property type="term" value="P:proteolysis"/>
    <property type="evidence" value="ECO:0007669"/>
    <property type="project" value="UniProtKB-KW"/>
</dbReference>
<evidence type="ECO:0000256" key="1">
    <source>
        <dbReference type="ARBA" id="ARBA00022670"/>
    </source>
</evidence>
<accession>A0A2S6GL97</accession>
<keyword evidence="7" id="KW-1185">Reference proteome</keyword>
<dbReference type="Gene3D" id="2.40.30.10">
    <property type="entry name" value="Translation factors"/>
    <property type="match status" value="1"/>
</dbReference>
<dbReference type="Pfam" id="PF16325">
    <property type="entry name" value="Peptidase_U32_C"/>
    <property type="match status" value="1"/>
</dbReference>
<protein>
    <submittedName>
        <fullName evidence="6">Putative protease</fullName>
    </submittedName>
</protein>
<dbReference type="PROSITE" id="PS01276">
    <property type="entry name" value="PEPTIDASE_U32"/>
    <property type="match status" value="1"/>
</dbReference>
<evidence type="ECO:0000313" key="7">
    <source>
        <dbReference type="Proteomes" id="UP000238071"/>
    </source>
</evidence>
<dbReference type="Proteomes" id="UP000238071">
    <property type="component" value="Unassembled WGS sequence"/>
</dbReference>
<evidence type="ECO:0000256" key="2">
    <source>
        <dbReference type="ARBA" id="ARBA00022801"/>
    </source>
</evidence>
<evidence type="ECO:0000256" key="3">
    <source>
        <dbReference type="ARBA" id="ARBA00038374"/>
    </source>
</evidence>
<dbReference type="NCBIfam" id="NF011996">
    <property type="entry name" value="PRK15452.1"/>
    <property type="match status" value="1"/>
</dbReference>
<comment type="caution">
    <text evidence="6">The sequence shown here is derived from an EMBL/GenBank/DDBJ whole genome shotgun (WGS) entry which is preliminary data.</text>
</comment>
<evidence type="ECO:0000259" key="5">
    <source>
        <dbReference type="Pfam" id="PF16325"/>
    </source>
</evidence>
<keyword evidence="2" id="KW-0378">Hydrolase</keyword>
<proteinExistence type="inferred from homology"/>
<gene>
    <name evidence="6" type="ORF">B0F88_11840</name>
</gene>
<evidence type="ECO:0000256" key="4">
    <source>
        <dbReference type="SAM" id="MobiDB-lite"/>
    </source>
</evidence>
<dbReference type="PANTHER" id="PTHR30217">
    <property type="entry name" value="PEPTIDASE U32 FAMILY"/>
    <property type="match status" value="1"/>
</dbReference>
<feature type="domain" description="Peptidase family U32 C-terminal" evidence="5">
    <location>
        <begin position="402"/>
        <end position="482"/>
    </location>
</feature>
<dbReference type="InterPro" id="IPR051454">
    <property type="entry name" value="RNA/ubiquinone_mod_enzymes"/>
</dbReference>
<comment type="similarity">
    <text evidence="3">Belongs to the peptidase U32 family.</text>
</comment>
<sequence>MSGTNLHLPEGRQAGQPDVTNPPGADLHLSEGRRAGQPCVKQVELLSPAGTLKNMRYAFAYGADAVYAGLPRYSLRVRNNDFLADNLAKGIDEAHQLSKKFFLATNVIPHNAKVKTFIKDIAPIIEMKPDALIMADPGLIMMTREAWPDMPIHLSVQANTVNYASVNFWKSMGVERVILSRELSLDEVEEIRQLCPDMELEVFVHGALCIAYSGRCLLSGYFNHRDPNQGTCTNSCRWKYDTLPAEENAEGDYLPVGEVLSMSDISNASCGGAERHSLADKVYFLEEEGRKGELLPVMEDENGTYIMNSKDLRAIEHVQRLVEIGVDSLKIEGRTKSHYYVARTAQTYRQAIDDALAGRPFQPELIGVLENLANRGYTDGFYQRHHTHEHQNYMSGYSKSHQQQFCGEIRSYDPVTGLATIDVKNKFSVGDKLELILPEGNQDIIVERMEGMYGQEMEEASGGGYEVKIPLPGICGDNGLLARYT</sequence>
<reference evidence="6 7" key="1">
    <citation type="submission" date="2018-02" db="EMBL/GenBank/DDBJ databases">
        <title>Subsurface microbial communities from deep shales in Ohio and West Virginia, USA.</title>
        <authorList>
            <person name="Wrighton K."/>
        </authorList>
    </citation>
    <scope>NUCLEOTIDE SEQUENCE [LARGE SCALE GENOMIC DNA]</scope>
    <source>
        <strain evidence="6 7">OWC-G53F</strain>
    </source>
</reference>
<evidence type="ECO:0000313" key="6">
    <source>
        <dbReference type="EMBL" id="PPK66008.1"/>
    </source>
</evidence>
<dbReference type="InterPro" id="IPR001539">
    <property type="entry name" value="Peptidase_U32"/>
</dbReference>
<dbReference type="AlphaFoldDB" id="A0A2S6GL97"/>
<dbReference type="GO" id="GO:0008233">
    <property type="term" value="F:peptidase activity"/>
    <property type="evidence" value="ECO:0007669"/>
    <property type="project" value="UniProtKB-KW"/>
</dbReference>
<name>A0A2S6GL97_9GAMM</name>
<dbReference type="InterPro" id="IPR032525">
    <property type="entry name" value="Peptidase_U32_C"/>
</dbReference>